<evidence type="ECO:0000256" key="1">
    <source>
        <dbReference type="SAM" id="Phobius"/>
    </source>
</evidence>
<keyword evidence="1" id="KW-0812">Transmembrane</keyword>
<keyword evidence="3" id="KW-1185">Reference proteome</keyword>
<keyword evidence="1" id="KW-0472">Membrane</keyword>
<gene>
    <name evidence="2" type="ORF">DPX16_3066</name>
</gene>
<name>A0A3N0XLK8_ANAGA</name>
<accession>A0A3N0XLK8</accession>
<organism evidence="2 3">
    <name type="scientific">Anabarilius grahami</name>
    <name type="common">Kanglang fish</name>
    <name type="synonym">Barilius grahami</name>
    <dbReference type="NCBI Taxonomy" id="495550"/>
    <lineage>
        <taxon>Eukaryota</taxon>
        <taxon>Metazoa</taxon>
        <taxon>Chordata</taxon>
        <taxon>Craniata</taxon>
        <taxon>Vertebrata</taxon>
        <taxon>Euteleostomi</taxon>
        <taxon>Actinopterygii</taxon>
        <taxon>Neopterygii</taxon>
        <taxon>Teleostei</taxon>
        <taxon>Ostariophysi</taxon>
        <taxon>Cypriniformes</taxon>
        <taxon>Xenocyprididae</taxon>
        <taxon>Xenocypridinae</taxon>
        <taxon>Xenocypridinae incertae sedis</taxon>
        <taxon>Anabarilius</taxon>
    </lineage>
</organism>
<dbReference type="Proteomes" id="UP000281406">
    <property type="component" value="Unassembled WGS sequence"/>
</dbReference>
<dbReference type="OrthoDB" id="4062651at2759"/>
<evidence type="ECO:0000313" key="2">
    <source>
        <dbReference type="EMBL" id="ROI37128.1"/>
    </source>
</evidence>
<protein>
    <submittedName>
        <fullName evidence="2">Fibulin-1</fullName>
    </submittedName>
</protein>
<proteinExistence type="predicted"/>
<reference evidence="2 3" key="1">
    <citation type="submission" date="2018-10" db="EMBL/GenBank/DDBJ databases">
        <title>Genome assembly for a Yunnan-Guizhou Plateau 3E fish, Anabarilius grahami (Regan), and its evolutionary and genetic applications.</title>
        <authorList>
            <person name="Jiang W."/>
        </authorList>
    </citation>
    <scope>NUCLEOTIDE SEQUENCE [LARGE SCALE GENOMIC DNA]</scope>
    <source>
        <strain evidence="2">AG-KIZ</strain>
        <tissue evidence="2">Muscle</tissue>
    </source>
</reference>
<comment type="caution">
    <text evidence="2">The sequence shown here is derived from an EMBL/GenBank/DDBJ whole genome shotgun (WGS) entry which is preliminary data.</text>
</comment>
<keyword evidence="1" id="KW-1133">Transmembrane helix</keyword>
<evidence type="ECO:0000313" key="3">
    <source>
        <dbReference type="Proteomes" id="UP000281406"/>
    </source>
</evidence>
<dbReference type="AlphaFoldDB" id="A0A3N0XLK8"/>
<dbReference type="EMBL" id="RJVU01072345">
    <property type="protein sequence ID" value="ROI37128.1"/>
    <property type="molecule type" value="Genomic_DNA"/>
</dbReference>
<sequence length="159" mass="18281">MYSSGRSQKTLTYNSGQRPRVDRADFIRCVKSCQPNDISCVLSPILSTSHTAISLPTFREFSKPEELVFLRSPTPSHLPNMDSLDIVYDILEGNVQNSFDIVKRLDRGMIVGLQSRRHHLRPPLLRLKTLVHVLFILSPCFSFAISMWPCFPLLWHDRL</sequence>
<feature type="transmembrane region" description="Helical" evidence="1">
    <location>
        <begin position="130"/>
        <end position="155"/>
    </location>
</feature>